<keyword evidence="6" id="KW-1185">Reference proteome</keyword>
<name>A0ABT5UC90_9GAMM</name>
<dbReference type="Proteomes" id="UP001528823">
    <property type="component" value="Unassembled WGS sequence"/>
</dbReference>
<dbReference type="SUPFAM" id="SSF53850">
    <property type="entry name" value="Periplasmic binding protein-like II"/>
    <property type="match status" value="1"/>
</dbReference>
<accession>A0ABT5UC90</accession>
<protein>
    <submittedName>
        <fullName evidence="5">Transporter substrate-binding domain-containing protein</fullName>
    </submittedName>
</protein>
<sequence length="255" mass="28892">MVRLIALAILFINSCYAQTVILACGDSANPPFIIEGGTKLVDERPGVSIEMLKLVEEKLKVKFTFLRMPWQRGLKAIAANKIDGLFHSSFKPECLAIGVYPMQNGKLDISKRMLNWSYVLYKLNSSPLNWDGMQFTELDGAIGATRGYAVVDQLVKLSVDVEEVENTLQNMEKLVAGRIAGVADLETMGDFILKTYSPKYDRVVKVNPPLRTKAYFLMLSHQFVKQSPKLSEEIWATIELIRESDKYNELLRKYM</sequence>
<dbReference type="PANTHER" id="PTHR35936">
    <property type="entry name" value="MEMBRANE-BOUND LYTIC MUREIN TRANSGLYCOSYLASE F"/>
    <property type="match status" value="1"/>
</dbReference>
<evidence type="ECO:0000256" key="2">
    <source>
        <dbReference type="ARBA" id="ARBA00022729"/>
    </source>
</evidence>
<evidence type="ECO:0000256" key="3">
    <source>
        <dbReference type="SAM" id="SignalP"/>
    </source>
</evidence>
<evidence type="ECO:0000313" key="5">
    <source>
        <dbReference type="EMBL" id="MDE1463991.1"/>
    </source>
</evidence>
<evidence type="ECO:0000259" key="4">
    <source>
        <dbReference type="Pfam" id="PF00497"/>
    </source>
</evidence>
<evidence type="ECO:0000313" key="6">
    <source>
        <dbReference type="Proteomes" id="UP001528823"/>
    </source>
</evidence>
<dbReference type="InterPro" id="IPR001638">
    <property type="entry name" value="Solute-binding_3/MltF_N"/>
</dbReference>
<keyword evidence="2 3" id="KW-0732">Signal</keyword>
<feature type="signal peptide" evidence="3">
    <location>
        <begin position="1"/>
        <end position="17"/>
    </location>
</feature>
<gene>
    <name evidence="5" type="ORF">ORQ98_18720</name>
</gene>
<dbReference type="Gene3D" id="3.40.190.10">
    <property type="entry name" value="Periplasmic binding protein-like II"/>
    <property type="match status" value="2"/>
</dbReference>
<feature type="chain" id="PRO_5045368738" evidence="3">
    <location>
        <begin position="18"/>
        <end position="255"/>
    </location>
</feature>
<dbReference type="EMBL" id="JAPMOU010000027">
    <property type="protein sequence ID" value="MDE1463991.1"/>
    <property type="molecule type" value="Genomic_DNA"/>
</dbReference>
<evidence type="ECO:0000256" key="1">
    <source>
        <dbReference type="ARBA" id="ARBA00010333"/>
    </source>
</evidence>
<dbReference type="PANTHER" id="PTHR35936:SF25">
    <property type="entry name" value="ABC TRANSPORTER SUBSTRATE-BINDING PROTEIN"/>
    <property type="match status" value="1"/>
</dbReference>
<proteinExistence type="inferred from homology"/>
<organism evidence="5 6">
    <name type="scientific">Spartinivicinus poritis</name>
    <dbReference type="NCBI Taxonomy" id="2994640"/>
    <lineage>
        <taxon>Bacteria</taxon>
        <taxon>Pseudomonadati</taxon>
        <taxon>Pseudomonadota</taxon>
        <taxon>Gammaproteobacteria</taxon>
        <taxon>Oceanospirillales</taxon>
        <taxon>Zooshikellaceae</taxon>
        <taxon>Spartinivicinus</taxon>
    </lineage>
</organism>
<dbReference type="PROSITE" id="PS51257">
    <property type="entry name" value="PROKAR_LIPOPROTEIN"/>
    <property type="match status" value="1"/>
</dbReference>
<reference evidence="5 6" key="1">
    <citation type="submission" date="2022-11" db="EMBL/GenBank/DDBJ databases">
        <title>Spartinivicinus poritis sp. nov., isolated from scleractinian coral Porites lutea.</title>
        <authorList>
            <person name="Zhang G."/>
            <person name="Cai L."/>
            <person name="Wei Q."/>
        </authorList>
    </citation>
    <scope>NUCLEOTIDE SEQUENCE [LARGE SCALE GENOMIC DNA]</scope>
    <source>
        <strain evidence="5 6">A2-2</strain>
    </source>
</reference>
<comment type="similarity">
    <text evidence="1">Belongs to the bacterial solute-binding protein 3 family.</text>
</comment>
<feature type="domain" description="Solute-binding protein family 3/N-terminal" evidence="4">
    <location>
        <begin position="26"/>
        <end position="255"/>
    </location>
</feature>
<dbReference type="RefSeq" id="WP_274690323.1">
    <property type="nucleotide sequence ID" value="NZ_JAPMOU010000027.1"/>
</dbReference>
<dbReference type="Pfam" id="PF00497">
    <property type="entry name" value="SBP_bac_3"/>
    <property type="match status" value="1"/>
</dbReference>
<comment type="caution">
    <text evidence="5">The sequence shown here is derived from an EMBL/GenBank/DDBJ whole genome shotgun (WGS) entry which is preliminary data.</text>
</comment>